<dbReference type="InterPro" id="IPR043128">
    <property type="entry name" value="Rev_trsase/Diguanyl_cyclase"/>
</dbReference>
<dbReference type="NCBIfam" id="TIGR00254">
    <property type="entry name" value="GGDEF"/>
    <property type="match status" value="1"/>
</dbReference>
<feature type="transmembrane region" description="Helical" evidence="2">
    <location>
        <begin position="112"/>
        <end position="141"/>
    </location>
</feature>
<feature type="transmembrane region" description="Helical" evidence="2">
    <location>
        <begin position="27"/>
        <end position="45"/>
    </location>
</feature>
<reference evidence="4 5" key="1">
    <citation type="submission" date="2015-11" db="EMBL/GenBank/DDBJ databases">
        <title>Genomic analysis of 38 Legionella species identifies large and diverse effector repertoires.</title>
        <authorList>
            <person name="Burstein D."/>
            <person name="Amaro F."/>
            <person name="Zusman T."/>
            <person name="Lifshitz Z."/>
            <person name="Cohen O."/>
            <person name="Gilbert J.A."/>
            <person name="Pupko T."/>
            <person name="Shuman H.A."/>
            <person name="Segal G."/>
        </authorList>
    </citation>
    <scope>NUCLEOTIDE SEQUENCE [LARGE SCALE GENOMIC DNA]</scope>
    <source>
        <strain evidence="4 5">WO-44C</strain>
    </source>
</reference>
<feature type="domain" description="GGDEF" evidence="3">
    <location>
        <begin position="238"/>
        <end position="371"/>
    </location>
</feature>
<dbReference type="SUPFAM" id="SSF55073">
    <property type="entry name" value="Nucleotide cyclase"/>
    <property type="match status" value="1"/>
</dbReference>
<name>A0A0W0TMD1_9GAMM</name>
<dbReference type="InterPro" id="IPR052163">
    <property type="entry name" value="DGC-Regulatory_Protein"/>
</dbReference>
<evidence type="ECO:0000313" key="5">
    <source>
        <dbReference type="Proteomes" id="UP000054698"/>
    </source>
</evidence>
<feature type="transmembrane region" description="Helical" evidence="2">
    <location>
        <begin position="162"/>
        <end position="180"/>
    </location>
</feature>
<protein>
    <submittedName>
        <fullName evidence="4">GGDEF/EAL domain-containing sensory box protein</fullName>
    </submittedName>
</protein>
<evidence type="ECO:0000256" key="1">
    <source>
        <dbReference type="ARBA" id="ARBA00001946"/>
    </source>
</evidence>
<dbReference type="PANTHER" id="PTHR46663:SF2">
    <property type="entry name" value="GGDEF DOMAIN-CONTAINING PROTEIN"/>
    <property type="match status" value="1"/>
</dbReference>
<dbReference type="PROSITE" id="PS50887">
    <property type="entry name" value="GGDEF"/>
    <property type="match status" value="1"/>
</dbReference>
<dbReference type="Pfam" id="PF00990">
    <property type="entry name" value="GGDEF"/>
    <property type="match status" value="1"/>
</dbReference>
<dbReference type="PATRIC" id="fig|453.4.peg.2397"/>
<comment type="caution">
    <text evidence="4">The sequence shown here is derived from an EMBL/GenBank/DDBJ whole genome shotgun (WGS) entry which is preliminary data.</text>
</comment>
<dbReference type="FunFam" id="3.30.70.270:FF:000001">
    <property type="entry name" value="Diguanylate cyclase domain protein"/>
    <property type="match status" value="1"/>
</dbReference>
<dbReference type="EMBL" id="LNYB01000081">
    <property type="protein sequence ID" value="KTC96389.1"/>
    <property type="molecule type" value="Genomic_DNA"/>
</dbReference>
<dbReference type="CDD" id="cd01949">
    <property type="entry name" value="GGDEF"/>
    <property type="match status" value="1"/>
</dbReference>
<organism evidence="4 5">
    <name type="scientific">Legionella feeleii</name>
    <dbReference type="NCBI Taxonomy" id="453"/>
    <lineage>
        <taxon>Bacteria</taxon>
        <taxon>Pseudomonadati</taxon>
        <taxon>Pseudomonadota</taxon>
        <taxon>Gammaproteobacteria</taxon>
        <taxon>Legionellales</taxon>
        <taxon>Legionellaceae</taxon>
        <taxon>Legionella</taxon>
    </lineage>
</organism>
<dbReference type="AlphaFoldDB" id="A0A0W0TMD1"/>
<feature type="transmembrane region" description="Helical" evidence="2">
    <location>
        <begin position="51"/>
        <end position="72"/>
    </location>
</feature>
<dbReference type="SMART" id="SM00267">
    <property type="entry name" value="GGDEF"/>
    <property type="match status" value="1"/>
</dbReference>
<keyword evidence="2" id="KW-0812">Transmembrane</keyword>
<dbReference type="GO" id="GO:0003824">
    <property type="term" value="F:catalytic activity"/>
    <property type="evidence" value="ECO:0007669"/>
    <property type="project" value="UniProtKB-ARBA"/>
</dbReference>
<evidence type="ECO:0000313" key="4">
    <source>
        <dbReference type="EMBL" id="KTC96389.1"/>
    </source>
</evidence>
<accession>A0A0W0TMD1</accession>
<keyword evidence="5" id="KW-1185">Reference proteome</keyword>
<keyword evidence="2" id="KW-0472">Membrane</keyword>
<keyword evidence="2" id="KW-1133">Transmembrane helix</keyword>
<feature type="transmembrane region" description="Helical" evidence="2">
    <location>
        <begin position="79"/>
        <end position="100"/>
    </location>
</feature>
<dbReference type="Proteomes" id="UP000054698">
    <property type="component" value="Unassembled WGS sequence"/>
</dbReference>
<sequence length="377" mass="43477">MYLVNKLKVFARELSTSNSDRGRQYRLIHNISIELIILGLFLLYINFAWHMWMMVHLVIAACGFAALNLIILKKTQNTVLCGHFLTFLALIITTLGSYWMGGLSSSYFVWYYVIPILAAVTISWYGLVIYAALCLAMVVFFSMQELTPIYQLAPSNELLMNLINISFSLFVIATTLYSVLRENEQYERLLSENNYLLQTDKEKFHYLARYDALTNLPNRTYFQMYIQNMLEAALNKNYCITFFFMDLDKFKHVNDLYGHEAGDSLLSQSAKRLQSCFREKDFLARLGGDEFIALIMHQHGDKIPQTIAKRILQQFNKPFNLGAHDIICQISIGLAVYPFDAFNAEELLAKADEAMYSAKKTGGNTYHITKRVKRIYS</sequence>
<dbReference type="Gene3D" id="3.30.70.270">
    <property type="match status" value="1"/>
</dbReference>
<gene>
    <name evidence="4" type="ORF">Lfee_2187</name>
</gene>
<evidence type="ECO:0000259" key="3">
    <source>
        <dbReference type="PROSITE" id="PS50887"/>
    </source>
</evidence>
<dbReference type="RefSeq" id="WP_064088270.1">
    <property type="nucleotide sequence ID" value="NZ_CAAAHT010000001.1"/>
</dbReference>
<comment type="cofactor">
    <cofactor evidence="1">
        <name>Mg(2+)</name>
        <dbReference type="ChEBI" id="CHEBI:18420"/>
    </cofactor>
</comment>
<evidence type="ECO:0000256" key="2">
    <source>
        <dbReference type="SAM" id="Phobius"/>
    </source>
</evidence>
<proteinExistence type="predicted"/>
<dbReference type="InterPro" id="IPR000160">
    <property type="entry name" value="GGDEF_dom"/>
</dbReference>
<dbReference type="InterPro" id="IPR029787">
    <property type="entry name" value="Nucleotide_cyclase"/>
</dbReference>
<dbReference type="STRING" id="453.Lfee_2187"/>
<dbReference type="PANTHER" id="PTHR46663">
    <property type="entry name" value="DIGUANYLATE CYCLASE DGCT-RELATED"/>
    <property type="match status" value="1"/>
</dbReference>